<dbReference type="RefSeq" id="WP_343883329.1">
    <property type="nucleotide sequence ID" value="NZ_BAAAFO010000004.1"/>
</dbReference>
<keyword evidence="2" id="KW-1185">Reference proteome</keyword>
<organism evidence="1 2">
    <name type="scientific">Rhodanobacter caeni</name>
    <dbReference type="NCBI Taxonomy" id="657654"/>
    <lineage>
        <taxon>Bacteria</taxon>
        <taxon>Pseudomonadati</taxon>
        <taxon>Pseudomonadota</taxon>
        <taxon>Gammaproteobacteria</taxon>
        <taxon>Lysobacterales</taxon>
        <taxon>Rhodanobacteraceae</taxon>
        <taxon>Rhodanobacter</taxon>
    </lineage>
</organism>
<gene>
    <name evidence="1" type="ORF">GCM10009126_27180</name>
</gene>
<evidence type="ECO:0000313" key="2">
    <source>
        <dbReference type="Proteomes" id="UP001500657"/>
    </source>
</evidence>
<protein>
    <submittedName>
        <fullName evidence="1">Uncharacterized protein</fullName>
    </submittedName>
</protein>
<dbReference type="Proteomes" id="UP001500657">
    <property type="component" value="Unassembled WGS sequence"/>
</dbReference>
<reference evidence="2" key="1">
    <citation type="journal article" date="2019" name="Int. J. Syst. Evol. Microbiol.">
        <title>The Global Catalogue of Microorganisms (GCM) 10K type strain sequencing project: providing services to taxonomists for standard genome sequencing and annotation.</title>
        <authorList>
            <consortium name="The Broad Institute Genomics Platform"/>
            <consortium name="The Broad Institute Genome Sequencing Center for Infectious Disease"/>
            <person name="Wu L."/>
            <person name="Ma J."/>
        </authorList>
    </citation>
    <scope>NUCLEOTIDE SEQUENCE [LARGE SCALE GENOMIC DNA]</scope>
    <source>
        <strain evidence="2">JCM 16242</strain>
    </source>
</reference>
<sequence length="151" mass="16942">MNNETTIIEINGVKMEVDLRHATIVHENIQVGSRVKLLAKGGYNGPEVYPGVVVGFENFATLPTIIVAYVKTGYGQESPIQLAHVNASKASIEKWEMVPAHDDDVPVRKQDVLDQFDRDLNKARAQIEDIEQRRAYFLRHFGVYFGETATA</sequence>
<name>A0ABP3EDM5_9GAMM</name>
<accession>A0ABP3EDM5</accession>
<evidence type="ECO:0000313" key="1">
    <source>
        <dbReference type="EMBL" id="GAA0260315.1"/>
    </source>
</evidence>
<proteinExistence type="predicted"/>
<comment type="caution">
    <text evidence="1">The sequence shown here is derived from an EMBL/GenBank/DDBJ whole genome shotgun (WGS) entry which is preliminary data.</text>
</comment>
<dbReference type="EMBL" id="BAAAFO010000004">
    <property type="protein sequence ID" value="GAA0260315.1"/>
    <property type="molecule type" value="Genomic_DNA"/>
</dbReference>